<protein>
    <submittedName>
        <fullName evidence="3">Alpha/beta fold hydrolase</fullName>
    </submittedName>
</protein>
<evidence type="ECO:0000256" key="1">
    <source>
        <dbReference type="SAM" id="MobiDB-lite"/>
    </source>
</evidence>
<gene>
    <name evidence="3" type="ORF">GCU69_03240</name>
</gene>
<proteinExistence type="predicted"/>
<evidence type="ECO:0000313" key="4">
    <source>
        <dbReference type="Proteomes" id="UP000621266"/>
    </source>
</evidence>
<organism evidence="3 4">
    <name type="scientific">Streptomyces lycii</name>
    <dbReference type="NCBI Taxonomy" id="2654337"/>
    <lineage>
        <taxon>Bacteria</taxon>
        <taxon>Bacillati</taxon>
        <taxon>Actinomycetota</taxon>
        <taxon>Actinomycetes</taxon>
        <taxon>Kitasatosporales</taxon>
        <taxon>Streptomycetaceae</taxon>
        <taxon>Streptomyces</taxon>
    </lineage>
</organism>
<dbReference type="GO" id="GO:0016787">
    <property type="term" value="F:hydrolase activity"/>
    <property type="evidence" value="ECO:0007669"/>
    <property type="project" value="UniProtKB-KW"/>
</dbReference>
<reference evidence="3 4" key="1">
    <citation type="submission" date="2019-10" db="EMBL/GenBank/DDBJ databases">
        <title>Streptomyces tenebrisbrunneis sp.nov., an endogenous actinomycete isolated from of Lycium ruthenicum.</title>
        <authorList>
            <person name="Ma L."/>
        </authorList>
    </citation>
    <scope>NUCLEOTIDE SEQUENCE [LARGE SCALE GENOMIC DNA]</scope>
    <source>
        <strain evidence="3 4">TRM 66187</strain>
    </source>
</reference>
<dbReference type="Gene3D" id="3.40.50.1820">
    <property type="entry name" value="alpha/beta hydrolase"/>
    <property type="match status" value="1"/>
</dbReference>
<evidence type="ECO:0000256" key="2">
    <source>
        <dbReference type="SAM" id="SignalP"/>
    </source>
</evidence>
<keyword evidence="2" id="KW-0732">Signal</keyword>
<feature type="signal peptide" evidence="2">
    <location>
        <begin position="1"/>
        <end position="23"/>
    </location>
</feature>
<dbReference type="Proteomes" id="UP000621266">
    <property type="component" value="Unassembled WGS sequence"/>
</dbReference>
<accession>A0ABQ7FNP2</accession>
<sequence>MRPRTAAAVAATTVLGAAAAAVAAGRHACDNALKPSRPLPSDPRLTVHATTADEVALTRALASQRPGTYGLTGRDTHAVVGPVLGGASHSADTVVRRLVRVQRGHLRPGSRMRLTPQVYVGDPGEAHGLDHEDVEVPGELGTLPGWLVPGGRDTWVVTAHGLGTTREHPMVVMPFLHDRQFPVLDIAYRGDPGAPRSPDGVGHLGDTEWRDLDAALRFAVRSGARRVVLYGWSTGATMALRTAADSALRHRISGLVLDSPVLDWRTTVRALAAAHRTPGPLLPLAVRAAQGRAGLGDAGRGGPGHGGRARPGNGGGAGAGERAALGSGSRSGAWDPAGLSVPTLIVHGPDDRLAPWDISSRLAEARPDLVSLHVVRHAPHAAMWNADPEGYEEALRRFLTPLM</sequence>
<comment type="caution">
    <text evidence="3">The sequence shown here is derived from an EMBL/GenBank/DDBJ whole genome shotgun (WGS) entry which is preliminary data.</text>
</comment>
<keyword evidence="3" id="KW-0378">Hydrolase</keyword>
<feature type="chain" id="PRO_5045675027" evidence="2">
    <location>
        <begin position="24"/>
        <end position="403"/>
    </location>
</feature>
<dbReference type="InterPro" id="IPR029058">
    <property type="entry name" value="AB_hydrolase_fold"/>
</dbReference>
<evidence type="ECO:0000313" key="3">
    <source>
        <dbReference type="EMBL" id="KAF4410547.1"/>
    </source>
</evidence>
<feature type="compositionally biased region" description="Low complexity" evidence="1">
    <location>
        <begin position="320"/>
        <end position="332"/>
    </location>
</feature>
<feature type="region of interest" description="Disordered" evidence="1">
    <location>
        <begin position="293"/>
        <end position="332"/>
    </location>
</feature>
<name>A0ABQ7FNP2_9ACTN</name>
<dbReference type="EMBL" id="WHPN01000063">
    <property type="protein sequence ID" value="KAF4410547.1"/>
    <property type="molecule type" value="Genomic_DNA"/>
</dbReference>
<dbReference type="RefSeq" id="WP_156205076.1">
    <property type="nucleotide sequence ID" value="NZ_WHPN01000063.1"/>
</dbReference>
<keyword evidence="4" id="KW-1185">Reference proteome</keyword>
<dbReference type="SUPFAM" id="SSF53474">
    <property type="entry name" value="alpha/beta-Hydrolases"/>
    <property type="match status" value="1"/>
</dbReference>
<feature type="compositionally biased region" description="Gly residues" evidence="1">
    <location>
        <begin position="293"/>
        <end position="306"/>
    </location>
</feature>